<keyword evidence="1" id="KW-0812">Transmembrane</keyword>
<sequence length="113" mass="12508">MNHAISVYSVSGYQQRMGGWERVHIEHEHCPPFALVLLVMAVAMLGGVWFSDYCGSIAAGSIAWVAILAVLGSFVHLRYSGAAALERRIRRRQKSRQVMASRVTPCRVYAAMA</sequence>
<dbReference type="HOGENOM" id="CLU_2128781_0_0_4"/>
<dbReference type="EMBL" id="AP013059">
    <property type="protein sequence ID" value="BAN25683.1"/>
    <property type="molecule type" value="Genomic_DNA"/>
</dbReference>
<keyword evidence="3" id="KW-1185">Reference proteome</keyword>
<evidence type="ECO:0000313" key="2">
    <source>
        <dbReference type="EMBL" id="BAN25683.1"/>
    </source>
</evidence>
<dbReference type="RefSeq" id="WP_016355113.1">
    <property type="nucleotide sequence ID" value="NC_021294.1"/>
</dbReference>
<dbReference type="PATRIC" id="fig|758793.3.peg.3931"/>
<keyword evidence="1" id="KW-1133">Transmembrane helix</keyword>
<dbReference type="Proteomes" id="UP000013966">
    <property type="component" value="Chromosome 2"/>
</dbReference>
<protein>
    <submittedName>
        <fullName evidence="2">Uncharacterized protein</fullName>
    </submittedName>
</protein>
<proteinExistence type="predicted"/>
<feature type="transmembrane region" description="Helical" evidence="1">
    <location>
        <begin position="62"/>
        <end position="85"/>
    </location>
</feature>
<evidence type="ECO:0000256" key="1">
    <source>
        <dbReference type="SAM" id="Phobius"/>
    </source>
</evidence>
<evidence type="ECO:0000313" key="3">
    <source>
        <dbReference type="Proteomes" id="UP000013966"/>
    </source>
</evidence>
<reference evidence="2 3" key="1">
    <citation type="journal article" date="2013" name="Genome Announc.">
        <title>Complete Genome Sequence of Burkholderia sp. Strain RPE64, Bacterial Symbiont of the Bean Bug Riptortus pedestris.</title>
        <authorList>
            <person name="Shibata T.F."/>
            <person name="Maeda T."/>
            <person name="Nikoh N."/>
            <person name="Yamaguchi K."/>
            <person name="Oshima K."/>
            <person name="Hattori M."/>
            <person name="Nishiyama T."/>
            <person name="Hasebe M."/>
            <person name="Fukatsu T."/>
            <person name="Kikuchi Y."/>
            <person name="Shigenobu S."/>
        </authorList>
    </citation>
    <scope>NUCLEOTIDE SEQUENCE [LARGE SCALE GENOMIC DNA]</scope>
</reference>
<gene>
    <name evidence="2" type="ORF">BRPE64_BCDS10220</name>
</gene>
<feature type="transmembrane region" description="Helical" evidence="1">
    <location>
        <begin position="32"/>
        <end position="50"/>
    </location>
</feature>
<name>R4WM48_9BURK</name>
<dbReference type="KEGG" id="buo:BRPE64_BCDS10220"/>
<organism evidence="2 3">
    <name type="scientific">Caballeronia insecticola</name>
    <dbReference type="NCBI Taxonomy" id="758793"/>
    <lineage>
        <taxon>Bacteria</taxon>
        <taxon>Pseudomonadati</taxon>
        <taxon>Pseudomonadota</taxon>
        <taxon>Betaproteobacteria</taxon>
        <taxon>Burkholderiales</taxon>
        <taxon>Burkholderiaceae</taxon>
        <taxon>Caballeronia</taxon>
    </lineage>
</organism>
<accession>R4WM48</accession>
<keyword evidence="1" id="KW-0472">Membrane</keyword>
<reference evidence="2 3" key="2">
    <citation type="journal article" date="2018" name="Int. J. Syst. Evol. Microbiol.">
        <title>Burkholderia insecticola sp. nov., a gut symbiotic bacterium of the bean bug Riptortus pedestris.</title>
        <authorList>
            <person name="Takeshita K."/>
            <person name="Tamaki H."/>
            <person name="Ohbayashi T."/>
            <person name="Meng X.-Y."/>
            <person name="Sone T."/>
            <person name="Mitani Y."/>
            <person name="Peeters C."/>
            <person name="Kikuchi Y."/>
            <person name="Vandamme P."/>
        </authorList>
    </citation>
    <scope>NUCLEOTIDE SEQUENCE [LARGE SCALE GENOMIC DNA]</scope>
    <source>
        <strain evidence="2">RPE64</strain>
    </source>
</reference>
<dbReference type="AlphaFoldDB" id="R4WM48"/>